<proteinExistence type="predicted"/>
<evidence type="ECO:0000313" key="1">
    <source>
        <dbReference type="EMBL" id="KAA5803497.1"/>
    </source>
</evidence>
<keyword evidence="2" id="KW-1185">Reference proteome</keyword>
<dbReference type="Gene3D" id="3.30.450.40">
    <property type="match status" value="1"/>
</dbReference>
<dbReference type="RefSeq" id="WP_150022765.1">
    <property type="nucleotide sequence ID" value="NZ_VWOJ01000002.1"/>
</dbReference>
<sequence length="234" mass="24942">MFETRPPQSPHPDPHAGEAGALDELRAWLRQHPEVIAGDPDLLARVHEAVSASGVVDLGAHARKRLDAELARARATNAALIALAKANLAAQAQTHAAILAVLEAESLSALDRKLSGRAAGALSVDIIRIFIEGADPLPGGQAIRACSPELTDALLGKRAERLGPVDERFASALYEARASGLRSEALVRLELARRPAVLCLAARDARAFTPDQGADLLHVFARVLERRITPWLAD</sequence>
<dbReference type="AlphaFoldDB" id="A0A5M6ZIG8"/>
<organism evidence="1 2">
    <name type="scientific">Alkalicaulis satelles</name>
    <dbReference type="NCBI Taxonomy" id="2609175"/>
    <lineage>
        <taxon>Bacteria</taxon>
        <taxon>Pseudomonadati</taxon>
        <taxon>Pseudomonadota</taxon>
        <taxon>Alphaproteobacteria</taxon>
        <taxon>Maricaulales</taxon>
        <taxon>Maricaulaceae</taxon>
        <taxon>Alkalicaulis</taxon>
    </lineage>
</organism>
<dbReference type="EMBL" id="VWOJ01000002">
    <property type="protein sequence ID" value="KAA5803497.1"/>
    <property type="molecule type" value="Genomic_DNA"/>
</dbReference>
<gene>
    <name evidence="1" type="ORF">F1654_06745</name>
</gene>
<reference evidence="1 2" key="1">
    <citation type="submission" date="2019-09" db="EMBL/GenBank/DDBJ databases">
        <authorList>
            <person name="Kevbrin V."/>
            <person name="Grouzdev D.S."/>
        </authorList>
    </citation>
    <scope>NUCLEOTIDE SEQUENCE [LARGE SCALE GENOMIC DNA]</scope>
    <source>
        <strain evidence="1 2">G-192</strain>
    </source>
</reference>
<comment type="caution">
    <text evidence="1">The sequence shown here is derived from an EMBL/GenBank/DDBJ whole genome shotgun (WGS) entry which is preliminary data.</text>
</comment>
<dbReference type="Proteomes" id="UP000325122">
    <property type="component" value="Unassembled WGS sequence"/>
</dbReference>
<accession>A0A5M6ZIG8</accession>
<dbReference type="InterPro" id="IPR007435">
    <property type="entry name" value="DUF484"/>
</dbReference>
<name>A0A5M6ZIG8_9PROT</name>
<dbReference type="InterPro" id="IPR029016">
    <property type="entry name" value="GAF-like_dom_sf"/>
</dbReference>
<protein>
    <submittedName>
        <fullName evidence="1">DUF484 family protein</fullName>
    </submittedName>
</protein>
<dbReference type="Pfam" id="PF04340">
    <property type="entry name" value="DUF484"/>
    <property type="match status" value="1"/>
</dbReference>
<evidence type="ECO:0000313" key="2">
    <source>
        <dbReference type="Proteomes" id="UP000325122"/>
    </source>
</evidence>